<evidence type="ECO:0000256" key="3">
    <source>
        <dbReference type="ARBA" id="ARBA00023125"/>
    </source>
</evidence>
<feature type="domain" description="AP2/ERF" evidence="7">
    <location>
        <begin position="1060"/>
        <end position="1111"/>
    </location>
</feature>
<feature type="region of interest" description="Disordered" evidence="6">
    <location>
        <begin position="983"/>
        <end position="1011"/>
    </location>
</feature>
<dbReference type="GO" id="GO:0003700">
    <property type="term" value="F:DNA-binding transcription factor activity"/>
    <property type="evidence" value="ECO:0007669"/>
    <property type="project" value="InterPro"/>
</dbReference>
<dbReference type="AlphaFoldDB" id="I7I8S3"/>
<evidence type="ECO:0000256" key="4">
    <source>
        <dbReference type="ARBA" id="ARBA00023163"/>
    </source>
</evidence>
<evidence type="ECO:0000256" key="2">
    <source>
        <dbReference type="ARBA" id="ARBA00023015"/>
    </source>
</evidence>
<dbReference type="OrthoDB" id="348021at2759"/>
<evidence type="ECO:0000256" key="6">
    <source>
        <dbReference type="SAM" id="MobiDB-lite"/>
    </source>
</evidence>
<reference evidence="8 9" key="2">
    <citation type="journal article" date="2013" name="PLoS ONE">
        <title>Whole genome mapping and re-organization of the nuclear and mitochondrial genomes of Babesia microti isolates.</title>
        <authorList>
            <person name="Cornillot E."/>
            <person name="Dassouli A."/>
            <person name="Garg A."/>
            <person name="Pachikara N."/>
            <person name="Randazzo S."/>
            <person name="Depoix D."/>
            <person name="Carcy B."/>
            <person name="Delbecq S."/>
            <person name="Frutos R."/>
            <person name="Silva J.C."/>
            <person name="Sutton R."/>
            <person name="Krause P.J."/>
            <person name="Mamoun C.B."/>
        </authorList>
    </citation>
    <scope>NUCLEOTIDE SEQUENCE [LARGE SCALE GENOMIC DNA]</scope>
    <source>
        <strain evidence="8 9">RI</strain>
    </source>
</reference>
<comment type="subcellular location">
    <subcellularLocation>
        <location evidence="1">Nucleus</location>
    </subcellularLocation>
</comment>
<accession>I7I8S3</accession>
<dbReference type="Pfam" id="PF00847">
    <property type="entry name" value="AP2"/>
    <property type="match status" value="1"/>
</dbReference>
<evidence type="ECO:0000256" key="1">
    <source>
        <dbReference type="ARBA" id="ARBA00004123"/>
    </source>
</evidence>
<keyword evidence="4" id="KW-0804">Transcription</keyword>
<dbReference type="Gene3D" id="1.20.5.2050">
    <property type="match status" value="1"/>
</dbReference>
<dbReference type="InterPro" id="IPR001471">
    <property type="entry name" value="AP2/ERF_dom"/>
</dbReference>
<keyword evidence="9" id="KW-1185">Reference proteome</keyword>
<dbReference type="GeneID" id="24424216"/>
<evidence type="ECO:0000256" key="5">
    <source>
        <dbReference type="ARBA" id="ARBA00023242"/>
    </source>
</evidence>
<dbReference type="VEuPathDB" id="PiroplasmaDB:BMR1_02g02150"/>
<keyword evidence="2" id="KW-0805">Transcription regulation</keyword>
<evidence type="ECO:0000313" key="9">
    <source>
        <dbReference type="Proteomes" id="UP000002899"/>
    </source>
</evidence>
<keyword evidence="5" id="KW-0539">Nucleus</keyword>
<evidence type="ECO:0000313" key="8">
    <source>
        <dbReference type="EMBL" id="CCF73588.1"/>
    </source>
</evidence>
<gene>
    <name evidence="8" type="ORF">BMR1_02g02150</name>
</gene>
<dbReference type="RefSeq" id="XP_012648197.1">
    <property type="nucleotide sequence ID" value="XM_012792743.1"/>
</dbReference>
<dbReference type="Proteomes" id="UP000002899">
    <property type="component" value="Chromosome II"/>
</dbReference>
<name>I7I8S3_BABMR</name>
<reference evidence="8 9" key="3">
    <citation type="journal article" date="2016" name="Sci. Rep.">
        <title>Genome-wide diversity and gene expression profiling of Babesia microti isolates identify polymorphic genes that mediate host-pathogen interactions.</title>
        <authorList>
            <person name="Silva J.C."/>
            <person name="Cornillot E."/>
            <person name="McCracken C."/>
            <person name="Usmani-Brown S."/>
            <person name="Dwivedi A."/>
            <person name="Ifeonu O.O."/>
            <person name="Crabtree J."/>
            <person name="Gotia H.T."/>
            <person name="Virji A.Z."/>
            <person name="Reynes C."/>
            <person name="Colinge J."/>
            <person name="Kumar V."/>
            <person name="Lawres L."/>
            <person name="Pazzi J.E."/>
            <person name="Pablo J.V."/>
            <person name="Hung C."/>
            <person name="Brancato J."/>
            <person name="Kumari P."/>
            <person name="Orvis J."/>
            <person name="Tretina K."/>
            <person name="Chibucos M."/>
            <person name="Ott S."/>
            <person name="Sadzewicz L."/>
            <person name="Sengamalay N."/>
            <person name="Shetty A.C."/>
            <person name="Su Q."/>
            <person name="Tallon L."/>
            <person name="Fraser C.M."/>
            <person name="Frutos R."/>
            <person name="Molina D.M."/>
            <person name="Krause P.J."/>
            <person name="Ben Mamoun C."/>
        </authorList>
    </citation>
    <scope>NUCLEOTIDE SEQUENCE [LARGE SCALE GENOMIC DNA]</scope>
    <source>
        <strain evidence="8 9">RI</strain>
    </source>
</reference>
<organism evidence="8 9">
    <name type="scientific">Babesia microti (strain RI)</name>
    <dbReference type="NCBI Taxonomy" id="1133968"/>
    <lineage>
        <taxon>Eukaryota</taxon>
        <taxon>Sar</taxon>
        <taxon>Alveolata</taxon>
        <taxon>Apicomplexa</taxon>
        <taxon>Aconoidasida</taxon>
        <taxon>Piroplasmida</taxon>
        <taxon>Babesiidae</taxon>
        <taxon>Babesia</taxon>
    </lineage>
</organism>
<dbReference type="GO" id="GO:0003677">
    <property type="term" value="F:DNA binding"/>
    <property type="evidence" value="ECO:0007669"/>
    <property type="project" value="UniProtKB-KW"/>
</dbReference>
<protein>
    <submittedName>
        <fullName evidence="8">AP2/ERF domain-containing protein PFD0985w</fullName>
    </submittedName>
</protein>
<evidence type="ECO:0000259" key="7">
    <source>
        <dbReference type="Pfam" id="PF00847"/>
    </source>
</evidence>
<reference evidence="8 9" key="1">
    <citation type="journal article" date="2012" name="Nucleic Acids Res.">
        <title>Sequencing of the smallest Apicomplexan genome from the human pathogen Babesia microti.</title>
        <authorList>
            <person name="Cornillot E."/>
            <person name="Hadj-Kaddour K."/>
            <person name="Dassouli A."/>
            <person name="Noel B."/>
            <person name="Ranwez V."/>
            <person name="Vacherie B."/>
            <person name="Augagneur Y."/>
            <person name="Bres V."/>
            <person name="Duclos A."/>
            <person name="Randazzo S."/>
            <person name="Carcy B."/>
            <person name="Debierre-Grockiego F."/>
            <person name="Delbecq S."/>
            <person name="Moubri-Menage K."/>
            <person name="Shams-Eldin H."/>
            <person name="Usmani-Brown S."/>
            <person name="Bringaud F."/>
            <person name="Wincker P."/>
            <person name="Vivares C.P."/>
            <person name="Schwarz R.T."/>
            <person name="Schetters T.P."/>
            <person name="Krause P.J."/>
            <person name="Gorenflot A."/>
            <person name="Berry V."/>
            <person name="Barbe V."/>
            <person name="Ben Mamoun C."/>
        </authorList>
    </citation>
    <scope>NUCLEOTIDE SEQUENCE [LARGE SCALE GENOMIC DNA]</scope>
    <source>
        <strain evidence="8 9">RI</strain>
    </source>
</reference>
<dbReference type="GO" id="GO:0005634">
    <property type="term" value="C:nucleus"/>
    <property type="evidence" value="ECO:0007669"/>
    <property type="project" value="UniProtKB-SubCell"/>
</dbReference>
<proteinExistence type="predicted"/>
<keyword evidence="3" id="KW-0238">DNA-binding</keyword>
<sequence>METSALTGLLVSRNELFARTLKFLTSPLTDPRKDSHWPNCANTSYSEECYIICTNVDVGRNIDISSSNAVIPCTCHFHHASTSGSEGGSNDCAGQKLVASLTADMSPFVAVKDSDYFIYAGCGPGGEGQADGLKKDTWCGLYRRESKCRKVPVVATEQDTASSSISGSDTKSEDHATKLPGAQLVTKYFTDVRTPQNNGNSAPVEYFLKQIRPELKSLSYHSTPSAEGDIVNICHMNISGQEEFEERKNADYTKKKSDKPTDVYIVWYKGAAKFFTIGPQGPSPIPSSSQSFIDMIRAGHDPREQLEYRNEVIRGVVPFDRNSPLPCAVTKWDFSDYIQHINAHAKALVERIERSLVCVNDYLNFRFLWIEHSFILLCLVYVKQGVDQELRGSCLVNNLWQPTIITPNTINLLFKNALISLSSYLEFMSPRATNDYYIYQGLPSGNVNLMAGLGGLSETNSNSNSGGSSPHVYSNRASRLNFPVWWNFYADRCSKGIENDGMSGSNSPNSRLQRYTEHMTEAQSLGDSGGHGHFGSCLTSDSYPDHNTSAVFKAMGSSPHTPLKCEREECRATPASACGGYGQLKIEAWENEYASPEKLFSTFTIKSGQDAATITPTTTGAHGHVHDQEGADNSMSCEYCASYDKELSFTAYASSQSYDKSLLSELNISTNASASNDNSPVNCHLNGTQPPIAAPTGTRRAEVAGSGCKCYCSSCGQFGTIVIPILDKDGVMAYTGVGTRLLLDGIFSTSGICLIDGAFLETKVEESAVMETHMTAKSKAKGGKSRGGGAKKLLGMAGLTAKSLKDALKSCETLKQTIRRKLPFDSPRRLRNIKQARDAIERVYLTLENALENVSKAGHKLSDTLGAVFEEIEEEDLAAPKDKSSPAERAGEAYEWCWSWDACHNSDCSTELDFWGPSCGKDEAALDDVLSPRIISDSGTADESVFVSPSFSSGDVTFSWEEHQPVEEHRKWMLYNVDCGSPLTRSKAKKQGDKRASPRSARMSRSLKKRHGDEEFEEYDFDTDFEETKVKRTKKQSPGAIDYANNSGNQKALVPMGPLPIGVYFDASRKLWRCQWRENGKFKTKGFSLSHYKTLADARHACILYRCEVGNMAVQPEWLNPVFVQVGSLAHKKVAGKIE</sequence>
<dbReference type="EMBL" id="FO082872">
    <property type="protein sequence ID" value="CCF73588.1"/>
    <property type="molecule type" value="Genomic_DNA"/>
</dbReference>
<dbReference type="KEGG" id="bmic:BMR1_02g02150"/>